<keyword evidence="12" id="KW-0175">Coiled coil</keyword>
<dbReference type="Gene3D" id="1.10.287.130">
    <property type="match status" value="1"/>
</dbReference>
<dbReference type="Pfam" id="PF00072">
    <property type="entry name" value="Response_reg"/>
    <property type="match status" value="3"/>
</dbReference>
<evidence type="ECO:0000256" key="2">
    <source>
        <dbReference type="ARBA" id="ARBA00012438"/>
    </source>
</evidence>
<dbReference type="CDD" id="cd00156">
    <property type="entry name" value="REC"/>
    <property type="match status" value="1"/>
</dbReference>
<evidence type="ECO:0000256" key="9">
    <source>
        <dbReference type="ARBA" id="ARBA00058004"/>
    </source>
</evidence>
<dbReference type="Pfam" id="PF02518">
    <property type="entry name" value="HATPase_c"/>
    <property type="match status" value="1"/>
</dbReference>
<dbReference type="InterPro" id="IPR003661">
    <property type="entry name" value="HisK_dim/P_dom"/>
</dbReference>
<keyword evidence="4" id="KW-0808">Transferase</keyword>
<feature type="domain" description="Histidine kinase" evidence="15">
    <location>
        <begin position="375"/>
        <end position="595"/>
    </location>
</feature>
<keyword evidence="14" id="KW-0472">Membrane</keyword>
<dbReference type="InterPro" id="IPR005467">
    <property type="entry name" value="His_kinase_dom"/>
</dbReference>
<feature type="modified residue" description="4-aspartylphosphate" evidence="11">
    <location>
        <position position="990"/>
    </location>
</feature>
<evidence type="ECO:0000256" key="10">
    <source>
        <dbReference type="ARBA" id="ARBA00070152"/>
    </source>
</evidence>
<dbReference type="InterPro" id="IPR029016">
    <property type="entry name" value="GAF-like_dom_sf"/>
</dbReference>
<feature type="transmembrane region" description="Helical" evidence="14">
    <location>
        <begin position="86"/>
        <end position="107"/>
    </location>
</feature>
<feature type="domain" description="Response regulatory" evidence="16">
    <location>
        <begin position="940"/>
        <end position="1057"/>
    </location>
</feature>
<evidence type="ECO:0000256" key="8">
    <source>
        <dbReference type="ARBA" id="ARBA00023026"/>
    </source>
</evidence>
<evidence type="ECO:0000256" key="4">
    <source>
        <dbReference type="ARBA" id="ARBA00022679"/>
    </source>
</evidence>
<keyword evidence="3 11" id="KW-0597">Phosphoprotein</keyword>
<feature type="region of interest" description="Disordered" evidence="13">
    <location>
        <begin position="602"/>
        <end position="650"/>
    </location>
</feature>
<dbReference type="SMART" id="SM00388">
    <property type="entry name" value="HisKA"/>
    <property type="match status" value="1"/>
</dbReference>
<feature type="domain" description="Response regulatory" evidence="16">
    <location>
        <begin position="672"/>
        <end position="785"/>
    </location>
</feature>
<feature type="coiled-coil region" evidence="12">
    <location>
        <begin position="275"/>
        <end position="365"/>
    </location>
</feature>
<dbReference type="InterPro" id="IPR001789">
    <property type="entry name" value="Sig_transdc_resp-reg_receiver"/>
</dbReference>
<evidence type="ECO:0000313" key="17">
    <source>
        <dbReference type="EMBL" id="NYE83348.1"/>
    </source>
</evidence>
<dbReference type="RefSeq" id="WP_179586922.1">
    <property type="nucleotide sequence ID" value="NZ_JACBYR010000001.1"/>
</dbReference>
<keyword evidence="6" id="KW-0418">Kinase</keyword>
<keyword evidence="5" id="KW-0732">Signal</keyword>
<dbReference type="CDD" id="cd16922">
    <property type="entry name" value="HATPase_EvgS-ArcB-TorS-like"/>
    <property type="match status" value="1"/>
</dbReference>
<name>A0A7Y9IVN1_9BURK</name>
<feature type="modified residue" description="4-aspartylphosphate" evidence="11">
    <location>
        <position position="721"/>
    </location>
</feature>
<dbReference type="PANTHER" id="PTHR45339:SF1">
    <property type="entry name" value="HYBRID SIGNAL TRANSDUCTION HISTIDINE KINASE J"/>
    <property type="match status" value="1"/>
</dbReference>
<reference evidence="17 18" key="1">
    <citation type="submission" date="2020-07" db="EMBL/GenBank/DDBJ databases">
        <title>Genomic Encyclopedia of Type Strains, Phase IV (KMG-V): Genome sequencing to study the core and pangenomes of soil and plant-associated prokaryotes.</title>
        <authorList>
            <person name="Whitman W."/>
        </authorList>
    </citation>
    <scope>NUCLEOTIDE SEQUENCE [LARGE SCALE GENOMIC DNA]</scope>
    <source>
        <strain evidence="17 18">SAS40</strain>
    </source>
</reference>
<dbReference type="FunFam" id="3.30.565.10:FF:000010">
    <property type="entry name" value="Sensor histidine kinase RcsC"/>
    <property type="match status" value="1"/>
</dbReference>
<dbReference type="Pfam" id="PF13185">
    <property type="entry name" value="GAF_2"/>
    <property type="match status" value="1"/>
</dbReference>
<keyword evidence="14" id="KW-0812">Transmembrane</keyword>
<sequence length="1059" mass="116120">MNPSRHLKPLHLYFIILAMLGAVFAADAATPLGIAVWIFYLAPVIVCLLSSDRYTPFYVAASASLLLLIGYFISPNVTLSNAWNPAINRVMGALTAWSLAFVAHLYITSSATLRRLAWIQQGRMLFSQDMQGELTAKDIAGKVLGTMSKYLDAKVGALYVLEGQVLRRAGAWALPDDDAAPANVRVGEGLLGQVVADRKAAVVDNLPAGYLKVGSALGEATPARVLIAPLTADGRVVGAVELGFMTAKADLKDELEVVESSAESIGAALRSAVYRTRQEELLEETQRQSEELQVQQEELRVSNEELEERSRALMDSQARLETQQAELEQTNVQLEEHTQSLERQKRHLIEAQKRLAENADTLERANQYKSEFLANMSHELRTPLNSSLILSKLLADNKDGNLTSEQVRYASTIYSSNTDLLVLINDILDLSKVEAGHIEITPEPIALSTVLSSLQQSFQPVATQKKLGLRIEKTDNAPEVLVTDNQRLQQILKNLLSNAFKFTDTGEVVLRASAVDADNVRFDVIDSGIGIPAAQQDVIFEAFRQADGTTSRKYGGSGLGLSISREFAHLLGGEITVTSAPGQGSTFSLTVAIRAEASNPAELKAAPATHAAPASTPAPSARPRATTTSSVGVHAPASQPRPLTTASDPLPVVVAPDDIADDRNNLTRGSRLILVIEDDPDFARILYDLAHELDFDCVHANTAAEGIRLAQTMRPSGILLDMGLPDNSGLLVLERLKRDPATRHLPIHVVSVADHTETALLLGAIGYTFKPSARDELAQAILSLEAKLRQRMRRILVVEDDPALRENIQLLLQTQDVELEGVGTVADALERLRSKTYDCMVMDLVLPDGSGYDLLEQVGDNPEHSFPPVIVYTGRSLTSDEEQRLRRYSKSIIIKGARSPERLLDEVTLFLHSVESDLPVEQQRMLKEARKRDSAFEGRRILLAEDDVRNIFALSQVIEPLGAHLEIARNGREALNVLARHQHIDLVLMDIMMPEMDGIAAMQEIRKRSEFKKLPIIALTAKAMPADRQRCLDAGANDYISKPLDVDKLLSLCRVWLPQ</sequence>
<evidence type="ECO:0000256" key="5">
    <source>
        <dbReference type="ARBA" id="ARBA00022729"/>
    </source>
</evidence>
<keyword evidence="8" id="KW-0843">Virulence</keyword>
<dbReference type="CDD" id="cd00082">
    <property type="entry name" value="HisKA"/>
    <property type="match status" value="1"/>
</dbReference>
<keyword evidence="18" id="KW-1185">Reference proteome</keyword>
<comment type="catalytic activity">
    <reaction evidence="1">
        <text>ATP + protein L-histidine = ADP + protein N-phospho-L-histidine.</text>
        <dbReference type="EC" id="2.7.13.3"/>
    </reaction>
</comment>
<dbReference type="AlphaFoldDB" id="A0A7Y9IVN1"/>
<feature type="compositionally biased region" description="Low complexity" evidence="13">
    <location>
        <begin position="605"/>
        <end position="630"/>
    </location>
</feature>
<dbReference type="Gene3D" id="3.30.565.10">
    <property type="entry name" value="Histidine kinase-like ATPase, C-terminal domain"/>
    <property type="match status" value="1"/>
</dbReference>
<accession>A0A7Y9IVN1</accession>
<dbReference type="EC" id="2.7.13.3" evidence="2"/>
<evidence type="ECO:0000256" key="3">
    <source>
        <dbReference type="ARBA" id="ARBA00022553"/>
    </source>
</evidence>
<dbReference type="InterPro" id="IPR003018">
    <property type="entry name" value="GAF"/>
</dbReference>
<evidence type="ECO:0000256" key="12">
    <source>
        <dbReference type="SAM" id="Coils"/>
    </source>
</evidence>
<dbReference type="PRINTS" id="PR00344">
    <property type="entry name" value="BCTRLSENSOR"/>
</dbReference>
<evidence type="ECO:0000256" key="13">
    <source>
        <dbReference type="SAM" id="MobiDB-lite"/>
    </source>
</evidence>
<dbReference type="SMART" id="SM00065">
    <property type="entry name" value="GAF"/>
    <property type="match status" value="1"/>
</dbReference>
<dbReference type="SUPFAM" id="SSF47384">
    <property type="entry name" value="Homodimeric domain of signal transducing histidine kinase"/>
    <property type="match status" value="1"/>
</dbReference>
<dbReference type="SMART" id="SM00387">
    <property type="entry name" value="HATPase_c"/>
    <property type="match status" value="1"/>
</dbReference>
<dbReference type="SUPFAM" id="SSF55874">
    <property type="entry name" value="ATPase domain of HSP90 chaperone/DNA topoisomerase II/histidine kinase"/>
    <property type="match status" value="1"/>
</dbReference>
<dbReference type="InterPro" id="IPR004358">
    <property type="entry name" value="Sig_transdc_His_kin-like_C"/>
</dbReference>
<dbReference type="PROSITE" id="PS50109">
    <property type="entry name" value="HIS_KIN"/>
    <property type="match status" value="1"/>
</dbReference>
<dbReference type="InterPro" id="IPR036097">
    <property type="entry name" value="HisK_dim/P_sf"/>
</dbReference>
<dbReference type="CDD" id="cd17546">
    <property type="entry name" value="REC_hyHK_CKI1_RcsC-like"/>
    <property type="match status" value="1"/>
</dbReference>
<gene>
    <name evidence="17" type="ORF">FHW18_002619</name>
</gene>
<dbReference type="Gene3D" id="3.30.450.40">
    <property type="match status" value="1"/>
</dbReference>
<evidence type="ECO:0000256" key="11">
    <source>
        <dbReference type="PROSITE-ProRule" id="PRU00169"/>
    </source>
</evidence>
<dbReference type="InterPro" id="IPR003594">
    <property type="entry name" value="HATPase_dom"/>
</dbReference>
<evidence type="ECO:0000313" key="18">
    <source>
        <dbReference type="Proteomes" id="UP000542125"/>
    </source>
</evidence>
<evidence type="ECO:0000259" key="16">
    <source>
        <dbReference type="PROSITE" id="PS50110"/>
    </source>
</evidence>
<comment type="function">
    <text evidence="9">Member of the two-component regulatory system BvgS/BvgA. Phosphorylates BvgA via a four-step phosphorelay in response to environmental signals.</text>
</comment>
<dbReference type="GO" id="GO:0000155">
    <property type="term" value="F:phosphorelay sensor kinase activity"/>
    <property type="evidence" value="ECO:0007669"/>
    <property type="project" value="InterPro"/>
</dbReference>
<keyword evidence="14" id="KW-1133">Transmembrane helix</keyword>
<dbReference type="Gene3D" id="3.40.50.2300">
    <property type="match status" value="3"/>
</dbReference>
<evidence type="ECO:0000256" key="14">
    <source>
        <dbReference type="SAM" id="Phobius"/>
    </source>
</evidence>
<feature type="modified residue" description="4-aspartylphosphate" evidence="11">
    <location>
        <position position="843"/>
    </location>
</feature>
<keyword evidence="7" id="KW-0902">Two-component regulatory system</keyword>
<dbReference type="SUPFAM" id="SSF52172">
    <property type="entry name" value="CheY-like"/>
    <property type="match status" value="3"/>
</dbReference>
<dbReference type="InterPro" id="IPR011006">
    <property type="entry name" value="CheY-like_superfamily"/>
</dbReference>
<dbReference type="Pfam" id="PF00512">
    <property type="entry name" value="HisKA"/>
    <property type="match status" value="1"/>
</dbReference>
<organism evidence="17 18">
    <name type="scientific">Pigmentiphaga litoralis</name>
    <dbReference type="NCBI Taxonomy" id="516702"/>
    <lineage>
        <taxon>Bacteria</taxon>
        <taxon>Pseudomonadati</taxon>
        <taxon>Pseudomonadota</taxon>
        <taxon>Betaproteobacteria</taxon>
        <taxon>Burkholderiales</taxon>
        <taxon>Alcaligenaceae</taxon>
        <taxon>Pigmentiphaga</taxon>
    </lineage>
</organism>
<evidence type="ECO:0000256" key="7">
    <source>
        <dbReference type="ARBA" id="ARBA00023012"/>
    </source>
</evidence>
<dbReference type="SMART" id="SM00448">
    <property type="entry name" value="REC"/>
    <property type="match status" value="3"/>
</dbReference>
<evidence type="ECO:0000256" key="6">
    <source>
        <dbReference type="ARBA" id="ARBA00022777"/>
    </source>
</evidence>
<comment type="caution">
    <text evidence="17">The sequence shown here is derived from an EMBL/GenBank/DDBJ whole genome shotgun (WGS) entry which is preliminary data.</text>
</comment>
<feature type="domain" description="Response regulatory" evidence="16">
    <location>
        <begin position="794"/>
        <end position="910"/>
    </location>
</feature>
<dbReference type="Proteomes" id="UP000542125">
    <property type="component" value="Unassembled WGS sequence"/>
</dbReference>
<feature type="transmembrane region" description="Helical" evidence="14">
    <location>
        <begin position="54"/>
        <end position="74"/>
    </location>
</feature>
<proteinExistence type="predicted"/>
<dbReference type="SUPFAM" id="SSF55781">
    <property type="entry name" value="GAF domain-like"/>
    <property type="match status" value="1"/>
</dbReference>
<dbReference type="InterPro" id="IPR036890">
    <property type="entry name" value="HATPase_C_sf"/>
</dbReference>
<evidence type="ECO:0000256" key="1">
    <source>
        <dbReference type="ARBA" id="ARBA00000085"/>
    </source>
</evidence>
<feature type="transmembrane region" description="Helical" evidence="14">
    <location>
        <begin position="12"/>
        <end position="42"/>
    </location>
</feature>
<evidence type="ECO:0000259" key="15">
    <source>
        <dbReference type="PROSITE" id="PS50109"/>
    </source>
</evidence>
<dbReference type="EMBL" id="JACBYR010000001">
    <property type="protein sequence ID" value="NYE83348.1"/>
    <property type="molecule type" value="Genomic_DNA"/>
</dbReference>
<protein>
    <recommendedName>
        <fullName evidence="10">Virulence sensor protein BvgS</fullName>
        <ecNumber evidence="2">2.7.13.3</ecNumber>
    </recommendedName>
</protein>
<dbReference type="PANTHER" id="PTHR45339">
    <property type="entry name" value="HYBRID SIGNAL TRANSDUCTION HISTIDINE KINASE J"/>
    <property type="match status" value="1"/>
</dbReference>
<dbReference type="PROSITE" id="PS50110">
    <property type="entry name" value="RESPONSE_REGULATORY"/>
    <property type="match status" value="3"/>
</dbReference>